<gene>
    <name evidence="9" type="ORF">SLEP1_g58607</name>
</gene>
<dbReference type="NCBIfam" id="TIGR01614">
    <property type="entry name" value="PME_inhib"/>
    <property type="match status" value="1"/>
</dbReference>
<organism evidence="9 10">
    <name type="scientific">Rubroshorea leprosula</name>
    <dbReference type="NCBI Taxonomy" id="152421"/>
    <lineage>
        <taxon>Eukaryota</taxon>
        <taxon>Viridiplantae</taxon>
        <taxon>Streptophyta</taxon>
        <taxon>Embryophyta</taxon>
        <taxon>Tracheophyta</taxon>
        <taxon>Spermatophyta</taxon>
        <taxon>Magnoliopsida</taxon>
        <taxon>eudicotyledons</taxon>
        <taxon>Gunneridae</taxon>
        <taxon>Pentapetalae</taxon>
        <taxon>rosids</taxon>
        <taxon>malvids</taxon>
        <taxon>Malvales</taxon>
        <taxon>Dipterocarpaceae</taxon>
        <taxon>Rubroshorea</taxon>
    </lineage>
</organism>
<dbReference type="EMBL" id="BPVZ01000582">
    <property type="protein sequence ID" value="GKV51997.1"/>
    <property type="molecule type" value="Genomic_DNA"/>
</dbReference>
<evidence type="ECO:0000259" key="8">
    <source>
        <dbReference type="SMART" id="SM00856"/>
    </source>
</evidence>
<feature type="active site" evidence="6">
    <location>
        <position position="380"/>
    </location>
</feature>
<dbReference type="FunFam" id="2.160.20.10:FF:000001">
    <property type="entry name" value="Pectinesterase"/>
    <property type="match status" value="1"/>
</dbReference>
<dbReference type="InterPro" id="IPR012334">
    <property type="entry name" value="Pectin_lyas_fold"/>
</dbReference>
<feature type="signal peptide" evidence="7">
    <location>
        <begin position="1"/>
        <end position="27"/>
    </location>
</feature>
<keyword evidence="5 7" id="KW-0063">Aspartyl esterase</keyword>
<comment type="catalytic activity">
    <reaction evidence="7">
        <text>[(1-&gt;4)-alpha-D-galacturonosyl methyl ester](n) + n H2O = [(1-&gt;4)-alpha-D-galacturonosyl](n) + n methanol + n H(+)</text>
        <dbReference type="Rhea" id="RHEA:22380"/>
        <dbReference type="Rhea" id="RHEA-COMP:14570"/>
        <dbReference type="Rhea" id="RHEA-COMP:14573"/>
        <dbReference type="ChEBI" id="CHEBI:15377"/>
        <dbReference type="ChEBI" id="CHEBI:15378"/>
        <dbReference type="ChEBI" id="CHEBI:17790"/>
        <dbReference type="ChEBI" id="CHEBI:140522"/>
        <dbReference type="ChEBI" id="CHEBI:140523"/>
        <dbReference type="EC" id="3.1.1.11"/>
    </reaction>
</comment>
<dbReference type="EC" id="3.1.1.11" evidence="7"/>
<dbReference type="AlphaFoldDB" id="A0AAV5MTX9"/>
<evidence type="ECO:0000256" key="6">
    <source>
        <dbReference type="PROSITE-ProRule" id="PRU10040"/>
    </source>
</evidence>
<dbReference type="InterPro" id="IPR006501">
    <property type="entry name" value="Pectinesterase_inhib_dom"/>
</dbReference>
<evidence type="ECO:0000256" key="4">
    <source>
        <dbReference type="ARBA" id="ARBA00022801"/>
    </source>
</evidence>
<evidence type="ECO:0000256" key="7">
    <source>
        <dbReference type="RuleBase" id="RU000589"/>
    </source>
</evidence>
<reference evidence="9 10" key="1">
    <citation type="journal article" date="2021" name="Commun. Biol.">
        <title>The genome of Shorea leprosula (Dipterocarpaceae) highlights the ecological relevance of drought in aseasonal tropical rainforests.</title>
        <authorList>
            <person name="Ng K.K.S."/>
            <person name="Kobayashi M.J."/>
            <person name="Fawcett J.A."/>
            <person name="Hatakeyama M."/>
            <person name="Paape T."/>
            <person name="Ng C.H."/>
            <person name="Ang C.C."/>
            <person name="Tnah L.H."/>
            <person name="Lee C.T."/>
            <person name="Nishiyama T."/>
            <person name="Sese J."/>
            <person name="O'Brien M.J."/>
            <person name="Copetti D."/>
            <person name="Mohd Noor M.I."/>
            <person name="Ong R.C."/>
            <person name="Putra M."/>
            <person name="Sireger I.Z."/>
            <person name="Indrioko S."/>
            <person name="Kosugi Y."/>
            <person name="Izuno A."/>
            <person name="Isagi Y."/>
            <person name="Lee S.L."/>
            <person name="Shimizu K.K."/>
        </authorList>
    </citation>
    <scope>NUCLEOTIDE SEQUENCE [LARGE SCALE GENOMIC DNA]</scope>
    <source>
        <strain evidence="9">214</strain>
    </source>
</reference>
<dbReference type="GO" id="GO:0045490">
    <property type="term" value="P:pectin catabolic process"/>
    <property type="evidence" value="ECO:0007669"/>
    <property type="project" value="UniProtKB-UniRule"/>
</dbReference>
<dbReference type="CDD" id="cd15798">
    <property type="entry name" value="PMEI-like_3"/>
    <property type="match status" value="1"/>
</dbReference>
<evidence type="ECO:0000256" key="3">
    <source>
        <dbReference type="ARBA" id="ARBA00007786"/>
    </source>
</evidence>
<evidence type="ECO:0000313" key="10">
    <source>
        <dbReference type="Proteomes" id="UP001054252"/>
    </source>
</evidence>
<feature type="domain" description="Pectinesterase inhibitor" evidence="8">
    <location>
        <begin position="25"/>
        <end position="178"/>
    </location>
</feature>
<comment type="similarity">
    <text evidence="3">In the C-terminal section; belongs to the pectinesterase family.</text>
</comment>
<protein>
    <recommendedName>
        <fullName evidence="7">Pectinesterase</fullName>
        <ecNumber evidence="7">3.1.1.11</ecNumber>
    </recommendedName>
</protein>
<dbReference type="SUPFAM" id="SSF101148">
    <property type="entry name" value="Plant invertase/pectin methylesterase inhibitor"/>
    <property type="match status" value="1"/>
</dbReference>
<dbReference type="GO" id="GO:0004857">
    <property type="term" value="F:enzyme inhibitor activity"/>
    <property type="evidence" value="ECO:0007669"/>
    <property type="project" value="InterPro"/>
</dbReference>
<dbReference type="GO" id="GO:0042545">
    <property type="term" value="P:cell wall modification"/>
    <property type="evidence" value="ECO:0007669"/>
    <property type="project" value="UniProtKB-UniRule"/>
</dbReference>
<dbReference type="Pfam" id="PF01095">
    <property type="entry name" value="Pectinesterase"/>
    <property type="match status" value="1"/>
</dbReference>
<name>A0AAV5MTX9_9ROSI</name>
<keyword evidence="7" id="KW-0732">Signal</keyword>
<evidence type="ECO:0000256" key="2">
    <source>
        <dbReference type="ARBA" id="ARBA00006027"/>
    </source>
</evidence>
<dbReference type="SUPFAM" id="SSF51126">
    <property type="entry name" value="Pectin lyase-like"/>
    <property type="match status" value="1"/>
</dbReference>
<dbReference type="PANTHER" id="PTHR31707">
    <property type="entry name" value="PECTINESTERASE"/>
    <property type="match status" value="1"/>
</dbReference>
<dbReference type="Gene3D" id="1.20.140.40">
    <property type="entry name" value="Invertase/pectin methylesterase inhibitor family protein"/>
    <property type="match status" value="1"/>
</dbReference>
<dbReference type="GO" id="GO:0030599">
    <property type="term" value="F:pectinesterase activity"/>
    <property type="evidence" value="ECO:0007669"/>
    <property type="project" value="UniProtKB-UniRule"/>
</dbReference>
<sequence length="538" mass="59246">MASKQSTLLRTISVFMFILSFLTTSSSLSLGLICDYTPYPSFCKSHVSVDKNQTILDYCRISLNQSFSSAQNLLSLVEYYLNLPSTSSLSATRALEDCQLLASLNIDFLSNTLQTINYQDNLDSSQADDYLSLLSAAVTNQETCLDGLNATSSAEEIKNNLMPLLSNGTMLLSMSLAFFKLGWVHDQGTKQGRWLKENILNRDQELLKFLRGRKLLQDVGQTVNVSKLVVVNPNGSGDFTTISAAVTAAPDDSSRSQQYFVIHVIAGVYNEYVSIPNNKQNLMMIGDGISRTVITGDRSVADGWTTFNSATFAIVGQGFVAVNITFRNTAGAIKGQAVALRSSADLSAFYSCSFEGYQDTLYTYSLRQFYRDCDIYGTVDFIFGNAAVVFQNCNIYPRLPILGQADTITAQGRSDPNQNTGTSIHNCNIKAAEDLGTTKTYLGRPWKMYSRTVYMQSFMDSLIDPAGWDQWTGNFALSTLYYAEFSNRGPGSDTSQRVTWPGYHIIDATVAVNFTVSNFIQGQSWLPSTGVPFDAALL</sequence>
<dbReference type="PROSITE" id="PS00503">
    <property type="entry name" value="PECTINESTERASE_2"/>
    <property type="match status" value="1"/>
</dbReference>
<comment type="similarity">
    <text evidence="2">In the N-terminal section; belongs to the PMEI family.</text>
</comment>
<dbReference type="InterPro" id="IPR033131">
    <property type="entry name" value="Pectinesterase_Asp_AS"/>
</dbReference>
<keyword evidence="10" id="KW-1185">Reference proteome</keyword>
<comment type="caution">
    <text evidence="9">The sequence shown here is derived from an EMBL/GenBank/DDBJ whole genome shotgun (WGS) entry which is preliminary data.</text>
</comment>
<comment type="pathway">
    <text evidence="1 7">Glycan metabolism; pectin degradation; 2-dehydro-3-deoxy-D-gluconate from pectin: step 1/5.</text>
</comment>
<dbReference type="InterPro" id="IPR000070">
    <property type="entry name" value="Pectinesterase_cat"/>
</dbReference>
<dbReference type="InterPro" id="IPR011050">
    <property type="entry name" value="Pectin_lyase_fold/virulence"/>
</dbReference>
<dbReference type="Pfam" id="PF04043">
    <property type="entry name" value="PMEI"/>
    <property type="match status" value="1"/>
</dbReference>
<dbReference type="Proteomes" id="UP001054252">
    <property type="component" value="Unassembled WGS sequence"/>
</dbReference>
<keyword evidence="4 7" id="KW-0378">Hydrolase</keyword>
<evidence type="ECO:0000313" key="9">
    <source>
        <dbReference type="EMBL" id="GKV51997.1"/>
    </source>
</evidence>
<evidence type="ECO:0000256" key="1">
    <source>
        <dbReference type="ARBA" id="ARBA00005184"/>
    </source>
</evidence>
<feature type="chain" id="PRO_5043100851" description="Pectinesterase" evidence="7">
    <location>
        <begin position="28"/>
        <end position="538"/>
    </location>
</feature>
<dbReference type="SMART" id="SM00856">
    <property type="entry name" value="PMEI"/>
    <property type="match status" value="1"/>
</dbReference>
<proteinExistence type="inferred from homology"/>
<accession>A0AAV5MTX9</accession>
<evidence type="ECO:0000256" key="5">
    <source>
        <dbReference type="ARBA" id="ARBA00023085"/>
    </source>
</evidence>
<dbReference type="InterPro" id="IPR035513">
    <property type="entry name" value="Invertase/methylesterase_inhib"/>
</dbReference>
<dbReference type="Gene3D" id="2.160.20.10">
    <property type="entry name" value="Single-stranded right-handed beta-helix, Pectin lyase-like"/>
    <property type="match status" value="1"/>
</dbReference>